<proteinExistence type="predicted"/>
<dbReference type="InterPro" id="IPR058193">
    <property type="entry name" value="VanY/YodJ_core_dom"/>
</dbReference>
<comment type="caution">
    <text evidence="2">The sequence shown here is derived from an EMBL/GenBank/DDBJ whole genome shotgun (WGS) entry which is preliminary data.</text>
</comment>
<dbReference type="CDD" id="cd14852">
    <property type="entry name" value="LD-carboxypeptidase"/>
    <property type="match status" value="1"/>
</dbReference>
<dbReference type="InterPro" id="IPR003709">
    <property type="entry name" value="VanY-like_core_dom"/>
</dbReference>
<dbReference type="Proteomes" id="UP000604737">
    <property type="component" value="Unassembled WGS sequence"/>
</dbReference>
<evidence type="ECO:0000259" key="1">
    <source>
        <dbReference type="Pfam" id="PF02557"/>
    </source>
</evidence>
<organism evidence="2 3">
    <name type="scientific">Jeongeupia chitinilytica</name>
    <dbReference type="NCBI Taxonomy" id="1041641"/>
    <lineage>
        <taxon>Bacteria</taxon>
        <taxon>Pseudomonadati</taxon>
        <taxon>Pseudomonadota</taxon>
        <taxon>Betaproteobacteria</taxon>
        <taxon>Neisseriales</taxon>
        <taxon>Chitinibacteraceae</taxon>
        <taxon>Jeongeupia</taxon>
    </lineage>
</organism>
<dbReference type="SUPFAM" id="SSF55166">
    <property type="entry name" value="Hedgehog/DD-peptidase"/>
    <property type="match status" value="1"/>
</dbReference>
<reference evidence="3" key="1">
    <citation type="journal article" date="2019" name="Int. J. Syst. Evol. Microbiol.">
        <title>The Global Catalogue of Microorganisms (GCM) 10K type strain sequencing project: providing services to taxonomists for standard genome sequencing and annotation.</title>
        <authorList>
            <consortium name="The Broad Institute Genomics Platform"/>
            <consortium name="The Broad Institute Genome Sequencing Center for Infectious Disease"/>
            <person name="Wu L."/>
            <person name="Ma J."/>
        </authorList>
    </citation>
    <scope>NUCLEOTIDE SEQUENCE [LARGE SCALE GENOMIC DNA]</scope>
    <source>
        <strain evidence="3">KCTC 23701</strain>
    </source>
</reference>
<dbReference type="Gene3D" id="3.30.1380.10">
    <property type="match status" value="1"/>
</dbReference>
<dbReference type="EMBL" id="BMYO01000006">
    <property type="protein sequence ID" value="GHD64521.1"/>
    <property type="molecule type" value="Genomic_DNA"/>
</dbReference>
<feature type="domain" description="D-alanyl-D-alanine carboxypeptidase-like core" evidence="1">
    <location>
        <begin position="46"/>
        <end position="170"/>
    </location>
</feature>
<dbReference type="InterPro" id="IPR009045">
    <property type="entry name" value="Zn_M74/Hedgehog-like"/>
</dbReference>
<dbReference type="Pfam" id="PF02557">
    <property type="entry name" value="VanY"/>
    <property type="match status" value="1"/>
</dbReference>
<name>A0ABQ3H0R1_9NEIS</name>
<keyword evidence="3" id="KW-1185">Reference proteome</keyword>
<dbReference type="RefSeq" id="WP_189461099.1">
    <property type="nucleotide sequence ID" value="NZ_BMYO01000006.1"/>
</dbReference>
<evidence type="ECO:0000313" key="2">
    <source>
        <dbReference type="EMBL" id="GHD64521.1"/>
    </source>
</evidence>
<dbReference type="InterPro" id="IPR052179">
    <property type="entry name" value="DD-CPase-like"/>
</dbReference>
<dbReference type="PANTHER" id="PTHR34385">
    <property type="entry name" value="D-ALANYL-D-ALANINE CARBOXYPEPTIDASE"/>
    <property type="match status" value="1"/>
</dbReference>
<gene>
    <name evidence="2" type="ORF">GCM10007350_23850</name>
</gene>
<protein>
    <submittedName>
        <fullName evidence="2">Peptidase</fullName>
    </submittedName>
</protein>
<accession>A0ABQ3H0R1</accession>
<dbReference type="PANTHER" id="PTHR34385:SF1">
    <property type="entry name" value="PEPTIDOGLYCAN L-ALANYL-D-GLUTAMATE ENDOPEPTIDASE CWLK"/>
    <property type="match status" value="1"/>
</dbReference>
<sequence>MNPTLAATWQSLGIAESVLAEKRLTLYDDADELVIAEIADDGREWRLTPAACNAWRTMQTAAATDGVTLRIASAWRGIARQVELIRTKLDRGESIAAILERLAPPGCSEHHTGRAVDIYEPGGPVLEEAFETTAAYAWLDRNAARFGFTLSFPRGNPNGYVYEPWHWCYRA</sequence>
<evidence type="ECO:0000313" key="3">
    <source>
        <dbReference type="Proteomes" id="UP000604737"/>
    </source>
</evidence>